<feature type="domain" description="HTH araC/xylS-type" evidence="4">
    <location>
        <begin position="219"/>
        <end position="299"/>
    </location>
</feature>
<dbReference type="InterPro" id="IPR037923">
    <property type="entry name" value="HTH-like"/>
</dbReference>
<evidence type="ECO:0000256" key="3">
    <source>
        <dbReference type="ARBA" id="ARBA00023163"/>
    </source>
</evidence>
<keyword evidence="2" id="KW-0238">DNA-binding</keyword>
<dbReference type="AlphaFoldDB" id="A0A6N8HFR8"/>
<name>A0A6N8HFR8_9FLAO</name>
<keyword evidence="6" id="KW-1185">Reference proteome</keyword>
<dbReference type="GO" id="GO:0043565">
    <property type="term" value="F:sequence-specific DNA binding"/>
    <property type="evidence" value="ECO:0007669"/>
    <property type="project" value="InterPro"/>
</dbReference>
<dbReference type="PRINTS" id="PR00032">
    <property type="entry name" value="HTHARAC"/>
</dbReference>
<reference evidence="5 6" key="1">
    <citation type="submission" date="2019-12" db="EMBL/GenBank/DDBJ databases">
        <authorList>
            <person name="Sun J.-Q."/>
        </authorList>
    </citation>
    <scope>NUCLEOTIDE SEQUENCE [LARGE SCALE GENOMIC DNA]</scope>
    <source>
        <strain evidence="5 6">JCM 17928</strain>
    </source>
</reference>
<dbReference type="Gene3D" id="1.10.10.60">
    <property type="entry name" value="Homeodomain-like"/>
    <property type="match status" value="1"/>
</dbReference>
<dbReference type="Proteomes" id="UP000433945">
    <property type="component" value="Unassembled WGS sequence"/>
</dbReference>
<evidence type="ECO:0000313" key="5">
    <source>
        <dbReference type="EMBL" id="MUV04562.1"/>
    </source>
</evidence>
<organism evidence="5 6">
    <name type="scientific">Flavobacterium rakeshii</name>
    <dbReference type="NCBI Taxonomy" id="1038845"/>
    <lineage>
        <taxon>Bacteria</taxon>
        <taxon>Pseudomonadati</taxon>
        <taxon>Bacteroidota</taxon>
        <taxon>Flavobacteriia</taxon>
        <taxon>Flavobacteriales</taxon>
        <taxon>Flavobacteriaceae</taxon>
        <taxon>Flavobacterium</taxon>
    </lineage>
</organism>
<sequence>MSFTKSLEAFYNNKFNTSSPSSHNGDGDFNVFDLSETINNRLPSPYARYDFFKIMIIHGEHRCHYADKSITFNGNTLLFFNPIVPYRFEILEKNATGFFCVFKEPFFSENYRGRIQDLPMFTPGGKHVYDLNNIQDKEVTLLFEKMLHENNSDYQFKYDLLRNYVSELIHFAGKLEPNEKLYNHPDANARITSIFINLLESQFPIQSPENNIKLRSAGDYASRLGLHVNHLNRAIKLTTGKTTTTHIANRIVIEASALLKHTKWDIAEISYCLGFAQPSHFTYFFKKHTGNTPSSIRFV</sequence>
<gene>
    <name evidence="5" type="ORF">GN157_12660</name>
</gene>
<dbReference type="SUPFAM" id="SSF51215">
    <property type="entry name" value="Regulatory protein AraC"/>
    <property type="match status" value="1"/>
</dbReference>
<dbReference type="InterPro" id="IPR020449">
    <property type="entry name" value="Tscrpt_reg_AraC-type_HTH"/>
</dbReference>
<dbReference type="OrthoDB" id="629929at2"/>
<evidence type="ECO:0000313" key="6">
    <source>
        <dbReference type="Proteomes" id="UP000433945"/>
    </source>
</evidence>
<comment type="caution">
    <text evidence="5">The sequence shown here is derived from an EMBL/GenBank/DDBJ whole genome shotgun (WGS) entry which is preliminary data.</text>
</comment>
<dbReference type="InterPro" id="IPR018060">
    <property type="entry name" value="HTH_AraC"/>
</dbReference>
<evidence type="ECO:0000256" key="1">
    <source>
        <dbReference type="ARBA" id="ARBA00023015"/>
    </source>
</evidence>
<dbReference type="PROSITE" id="PS01124">
    <property type="entry name" value="HTH_ARAC_FAMILY_2"/>
    <property type="match status" value="1"/>
</dbReference>
<dbReference type="Pfam" id="PF12833">
    <property type="entry name" value="HTH_18"/>
    <property type="match status" value="1"/>
</dbReference>
<keyword evidence="3" id="KW-0804">Transcription</keyword>
<dbReference type="InterPro" id="IPR009057">
    <property type="entry name" value="Homeodomain-like_sf"/>
</dbReference>
<dbReference type="PANTHER" id="PTHR43280:SF32">
    <property type="entry name" value="TRANSCRIPTIONAL REGULATORY PROTEIN"/>
    <property type="match status" value="1"/>
</dbReference>
<evidence type="ECO:0000259" key="4">
    <source>
        <dbReference type="PROSITE" id="PS01124"/>
    </source>
</evidence>
<dbReference type="PANTHER" id="PTHR43280">
    <property type="entry name" value="ARAC-FAMILY TRANSCRIPTIONAL REGULATOR"/>
    <property type="match status" value="1"/>
</dbReference>
<evidence type="ECO:0000256" key="2">
    <source>
        <dbReference type="ARBA" id="ARBA00023125"/>
    </source>
</evidence>
<accession>A0A6N8HFR8</accession>
<proteinExistence type="predicted"/>
<dbReference type="EMBL" id="WOWP01000051">
    <property type="protein sequence ID" value="MUV04562.1"/>
    <property type="molecule type" value="Genomic_DNA"/>
</dbReference>
<dbReference type="RefSeq" id="WP_157483806.1">
    <property type="nucleotide sequence ID" value="NZ_WOWP01000051.1"/>
</dbReference>
<protein>
    <submittedName>
        <fullName evidence="5">Helix-turn-helix domain-containing protein</fullName>
    </submittedName>
</protein>
<dbReference type="SUPFAM" id="SSF46689">
    <property type="entry name" value="Homeodomain-like"/>
    <property type="match status" value="1"/>
</dbReference>
<keyword evidence="1" id="KW-0805">Transcription regulation</keyword>
<dbReference type="GO" id="GO:0003700">
    <property type="term" value="F:DNA-binding transcription factor activity"/>
    <property type="evidence" value="ECO:0007669"/>
    <property type="project" value="InterPro"/>
</dbReference>
<dbReference type="SMART" id="SM00342">
    <property type="entry name" value="HTH_ARAC"/>
    <property type="match status" value="1"/>
</dbReference>